<dbReference type="AlphaFoldDB" id="A0A1U9MJT0"/>
<dbReference type="Pfam" id="PF20172">
    <property type="entry name" value="DUF6538"/>
    <property type="match status" value="1"/>
</dbReference>
<dbReference type="Proteomes" id="UP000189632">
    <property type="component" value="Chromosome"/>
</dbReference>
<keyword evidence="4" id="KW-1185">Reference proteome</keyword>
<feature type="domain" description="Tyr recombinase" evidence="2">
    <location>
        <begin position="262"/>
        <end position="453"/>
    </location>
</feature>
<reference evidence="3 4" key="1">
    <citation type="submission" date="2016-11" db="EMBL/GenBank/DDBJ databases">
        <title>Comparative genomics of Bartonella apis.</title>
        <authorList>
            <person name="Engel P."/>
        </authorList>
    </citation>
    <scope>NUCLEOTIDE SEQUENCE [LARGE SCALE GENOMIC DNA]</scope>
    <source>
        <strain evidence="3 4">BBC0122</strain>
    </source>
</reference>
<dbReference type="KEGG" id="bapi:BBC0122_018350"/>
<keyword evidence="1" id="KW-0233">DNA recombination</keyword>
<gene>
    <name evidence="3" type="ORF">BBC0122_018350</name>
</gene>
<dbReference type="RefSeq" id="WP_188318024.1">
    <property type="nucleotide sequence ID" value="NZ_CAXUOT020000003.1"/>
</dbReference>
<dbReference type="GO" id="GO:0006310">
    <property type="term" value="P:DNA recombination"/>
    <property type="evidence" value="ECO:0007669"/>
    <property type="project" value="UniProtKB-KW"/>
</dbReference>
<dbReference type="Gene3D" id="1.10.443.10">
    <property type="entry name" value="Intergrase catalytic core"/>
    <property type="match status" value="1"/>
</dbReference>
<evidence type="ECO:0000259" key="2">
    <source>
        <dbReference type="PROSITE" id="PS51898"/>
    </source>
</evidence>
<evidence type="ECO:0000313" key="3">
    <source>
        <dbReference type="EMBL" id="AQT47932.1"/>
    </source>
</evidence>
<protein>
    <submittedName>
        <fullName evidence="3">Phage integrase family protein</fullName>
    </submittedName>
</protein>
<dbReference type="SUPFAM" id="SSF56349">
    <property type="entry name" value="DNA breaking-rejoining enzymes"/>
    <property type="match status" value="1"/>
</dbReference>
<dbReference type="InterPro" id="IPR046668">
    <property type="entry name" value="DUF6538"/>
</dbReference>
<dbReference type="GO" id="GO:0015074">
    <property type="term" value="P:DNA integration"/>
    <property type="evidence" value="ECO:0007669"/>
    <property type="project" value="InterPro"/>
</dbReference>
<proteinExistence type="predicted"/>
<dbReference type="GO" id="GO:0003677">
    <property type="term" value="F:DNA binding"/>
    <property type="evidence" value="ECO:0007669"/>
    <property type="project" value="InterPro"/>
</dbReference>
<accession>A0A1U9MJT0</accession>
<name>A0A1U9MJT0_9HYPH</name>
<dbReference type="InterPro" id="IPR002104">
    <property type="entry name" value="Integrase_catalytic"/>
</dbReference>
<dbReference type="InterPro" id="IPR011010">
    <property type="entry name" value="DNA_brk_join_enz"/>
</dbReference>
<dbReference type="InterPro" id="IPR013762">
    <property type="entry name" value="Integrase-like_cat_sf"/>
</dbReference>
<evidence type="ECO:0000256" key="1">
    <source>
        <dbReference type="ARBA" id="ARBA00023172"/>
    </source>
</evidence>
<dbReference type="EMBL" id="CP015625">
    <property type="protein sequence ID" value="AQT47932.1"/>
    <property type="molecule type" value="Genomic_DNA"/>
</dbReference>
<organism evidence="3 4">
    <name type="scientific">Bartonella choladocola</name>
    <dbReference type="NCBI Taxonomy" id="2750995"/>
    <lineage>
        <taxon>Bacteria</taxon>
        <taxon>Pseudomonadati</taxon>
        <taxon>Pseudomonadota</taxon>
        <taxon>Alphaproteobacteria</taxon>
        <taxon>Hyphomicrobiales</taxon>
        <taxon>Bartonellaceae</taxon>
        <taxon>Bartonella</taxon>
    </lineage>
</organism>
<dbReference type="PROSITE" id="PS51898">
    <property type="entry name" value="TYR_RECOMBINASE"/>
    <property type="match status" value="1"/>
</dbReference>
<sequence length="453" mass="52216">MRTNSFKSTGSTRYLALRGRKFYYKRKVPVELKDIDERGPVIRVALKTDELYIARQQRDILEEADNQYWASLMVNGESKIAQHRYSAAQARAKAMGFSYKPYYEIMEEPLRLMTDRVKIAQKEKENVQALDSVLGMVKVPDVTLSDVEKTYFENIAPPIIKAKSPAQKNHWTKERKHTFNLLREEIGNKAIGDITREDALKFYKFIMNKVAPHNGEPTHSASFGRKQLARARGFYADYFKYIGDAERTNPFDGLTFKDTDRKSRPPFPLEWVKEKILVKGALEGMNDEARAILMVAIDTGARLGEIANLPPERIRLDAKVPHIEIAPMDEKGKRREIKTRSSIRQVPLIGLALAALQKHPNGFPRYHDKETHLSNALNKYFKQNELFPSEKHSIYSFRHLFEDRMKEAGVDHELRRILMGHSLKRPEYGSGGSLEWRLQELSKIAIPFDPSII</sequence>
<evidence type="ECO:0000313" key="4">
    <source>
        <dbReference type="Proteomes" id="UP000189632"/>
    </source>
</evidence>